<comment type="caution">
    <text evidence="1">The sequence shown here is derived from an EMBL/GenBank/DDBJ whole genome shotgun (WGS) entry which is preliminary data.</text>
</comment>
<accession>A0ABQ9FNY6</accession>
<name>A0ABQ9FNY6_TEGGR</name>
<keyword evidence="2" id="KW-1185">Reference proteome</keyword>
<organism evidence="1 2">
    <name type="scientific">Tegillarca granosa</name>
    <name type="common">Malaysian cockle</name>
    <name type="synonym">Anadara granosa</name>
    <dbReference type="NCBI Taxonomy" id="220873"/>
    <lineage>
        <taxon>Eukaryota</taxon>
        <taxon>Metazoa</taxon>
        <taxon>Spiralia</taxon>
        <taxon>Lophotrochozoa</taxon>
        <taxon>Mollusca</taxon>
        <taxon>Bivalvia</taxon>
        <taxon>Autobranchia</taxon>
        <taxon>Pteriomorphia</taxon>
        <taxon>Arcoida</taxon>
        <taxon>Arcoidea</taxon>
        <taxon>Arcidae</taxon>
        <taxon>Tegillarca</taxon>
    </lineage>
</organism>
<evidence type="ECO:0000313" key="2">
    <source>
        <dbReference type="Proteomes" id="UP001217089"/>
    </source>
</evidence>
<evidence type="ECO:0000313" key="1">
    <source>
        <dbReference type="EMBL" id="KAJ8319009.1"/>
    </source>
</evidence>
<protein>
    <submittedName>
        <fullName evidence="1">Uncharacterized protein</fullName>
    </submittedName>
</protein>
<sequence length="113" mass="13453">MHMQACSFMLSNKYNFLKNVLFLCIMNKSKIAALHAHLSDICTVYMRNGNNMKSNIKRWKVQEIPSLTVSDMKDISYIFFQKTIYDKEKENKMFISVIWKEFKNNIKTKTLKK</sequence>
<reference evidence="1 2" key="1">
    <citation type="submission" date="2022-12" db="EMBL/GenBank/DDBJ databases">
        <title>Chromosome-level genome of Tegillarca granosa.</title>
        <authorList>
            <person name="Kim J."/>
        </authorList>
    </citation>
    <scope>NUCLEOTIDE SEQUENCE [LARGE SCALE GENOMIC DNA]</scope>
    <source>
        <strain evidence="1">Teg-2019</strain>
        <tissue evidence="1">Adductor muscle</tissue>
    </source>
</reference>
<dbReference type="Proteomes" id="UP001217089">
    <property type="component" value="Unassembled WGS sequence"/>
</dbReference>
<gene>
    <name evidence="1" type="ORF">KUTeg_004100</name>
</gene>
<proteinExistence type="predicted"/>
<dbReference type="EMBL" id="JARBDR010000214">
    <property type="protein sequence ID" value="KAJ8319009.1"/>
    <property type="molecule type" value="Genomic_DNA"/>
</dbReference>